<dbReference type="Proteomes" id="UP000010471">
    <property type="component" value="Chromosome"/>
</dbReference>
<feature type="compositionally biased region" description="Polar residues" evidence="1">
    <location>
        <begin position="1726"/>
        <end position="1737"/>
    </location>
</feature>
<dbReference type="InterPro" id="IPR025295">
    <property type="entry name" value="eCIS_core_dom"/>
</dbReference>
<dbReference type="eggNOG" id="COG3266">
    <property type="taxonomic scope" value="Bacteria"/>
</dbReference>
<feature type="region of interest" description="Disordered" evidence="1">
    <location>
        <begin position="462"/>
        <end position="493"/>
    </location>
</feature>
<feature type="compositionally biased region" description="Gly residues" evidence="1">
    <location>
        <begin position="923"/>
        <end position="932"/>
    </location>
</feature>
<feature type="compositionally biased region" description="Low complexity" evidence="1">
    <location>
        <begin position="567"/>
        <end position="580"/>
    </location>
</feature>
<feature type="compositionally biased region" description="Gly residues" evidence="1">
    <location>
        <begin position="687"/>
        <end position="704"/>
    </location>
</feature>
<feature type="compositionally biased region" description="Polar residues" evidence="1">
    <location>
        <begin position="957"/>
        <end position="967"/>
    </location>
</feature>
<name>K9WP64_9CYAN</name>
<evidence type="ECO:0000313" key="3">
    <source>
        <dbReference type="EMBL" id="AFZ21581.1"/>
    </source>
</evidence>
<dbReference type="PATRIC" id="fig|1173027.3.peg.6624"/>
<reference evidence="3 4" key="1">
    <citation type="submission" date="2012-06" db="EMBL/GenBank/DDBJ databases">
        <title>Finished chromosome of genome of Microcoleus sp. PCC 7113.</title>
        <authorList>
            <consortium name="US DOE Joint Genome Institute"/>
            <person name="Gugger M."/>
            <person name="Coursin T."/>
            <person name="Rippka R."/>
            <person name="Tandeau De Marsac N."/>
            <person name="Huntemann M."/>
            <person name="Wei C.-L."/>
            <person name="Han J."/>
            <person name="Detter J.C."/>
            <person name="Han C."/>
            <person name="Tapia R."/>
            <person name="Chen A."/>
            <person name="Kyrpides N."/>
            <person name="Mavromatis K."/>
            <person name="Markowitz V."/>
            <person name="Szeto E."/>
            <person name="Ivanova N."/>
            <person name="Pagani I."/>
            <person name="Pati A."/>
            <person name="Goodwin L."/>
            <person name="Nordberg H.P."/>
            <person name="Cantor M.N."/>
            <person name="Hua S.X."/>
            <person name="Woyke T."/>
            <person name="Kerfeld C.A."/>
        </authorList>
    </citation>
    <scope>NUCLEOTIDE SEQUENCE [LARGE SCALE GENOMIC DNA]</scope>
    <source>
        <strain evidence="3 4">PCC 7113</strain>
    </source>
</reference>
<keyword evidence="4" id="KW-1185">Reference proteome</keyword>
<feature type="compositionally biased region" description="Basic and acidic residues" evidence="1">
    <location>
        <begin position="1081"/>
        <end position="1096"/>
    </location>
</feature>
<organism evidence="3 4">
    <name type="scientific">Allocoleopsis franciscana PCC 7113</name>
    <dbReference type="NCBI Taxonomy" id="1173027"/>
    <lineage>
        <taxon>Bacteria</taxon>
        <taxon>Bacillati</taxon>
        <taxon>Cyanobacteriota</taxon>
        <taxon>Cyanophyceae</taxon>
        <taxon>Coleofasciculales</taxon>
        <taxon>Coleofasciculaceae</taxon>
        <taxon>Allocoleopsis</taxon>
        <taxon>Allocoleopsis franciscana</taxon>
    </lineage>
</organism>
<evidence type="ECO:0000313" key="4">
    <source>
        <dbReference type="Proteomes" id="UP000010471"/>
    </source>
</evidence>
<feature type="region of interest" description="Disordered" evidence="1">
    <location>
        <begin position="866"/>
        <end position="1098"/>
    </location>
</feature>
<feature type="compositionally biased region" description="Low complexity" evidence="1">
    <location>
        <begin position="591"/>
        <end position="607"/>
    </location>
</feature>
<feature type="compositionally biased region" description="Polar residues" evidence="1">
    <location>
        <begin position="998"/>
        <end position="1012"/>
    </location>
</feature>
<protein>
    <recommendedName>
        <fullName evidence="2">eCIS core domain-containing protein</fullName>
    </recommendedName>
</protein>
<feature type="region of interest" description="Disordered" evidence="1">
    <location>
        <begin position="755"/>
        <end position="844"/>
    </location>
</feature>
<feature type="domain" description="eCIS core" evidence="2">
    <location>
        <begin position="320"/>
        <end position="393"/>
    </location>
</feature>
<feature type="region of interest" description="Disordered" evidence="1">
    <location>
        <begin position="239"/>
        <end position="268"/>
    </location>
</feature>
<feature type="region of interest" description="Disordered" evidence="1">
    <location>
        <begin position="515"/>
        <end position="727"/>
    </location>
</feature>
<sequence length="1818" mass="194637">MDTRLQNQAKAASTPSVSPVQAGLFQSRPFSDSEQEAAEASDSFHQPPNLPTKLEPASRFGHNFSRVQVQTNTPAAIQAQLVNRQPEEQQDEEEANGVAQPLKMMAPPIGEPIERESSEESIQMLPDWGKRTLAIQRQEEEEALQMMPQVGFLTPVIQREEYEEDPIQMMPQWGMLQRLPQEEDDLPMQMMPQWGVIQRQESEAEEEPIQMKWLQPKLVVGAPGDKYEQEADSVAAQVMSMSNPPDNSGLIQRQEEEEPESLVQRSSLVDSITPLVQRQTEEQEDAIQAKSLLQRRGKGNAEAGSDVESQLNQSKGGGSPLPDEVRSFMEPRFGTDFSSVRVHTDSTAVQMNKDLRAQAFAHGTDIYYGAGKSPGTDALTAHELTHVVQQTGAKKLQQKPILTRKENKEAVQPLTPNQELRHSPLEAKSGEIEESHNILQAKKLPHSMSAVTWYKEQQSSLLEEEEAKKPAEAKPLSGGNPEHALEGNTHLEENVKRWGDKAVAKAKPQIDFKEAKSKTELASEAAKEIKTAGKLDLTAAKTDAPPSEHQVKSASKVDTPESHHSVGAKADAGKLAGLVLPATNKEVTPESKAATSPPPQAAAQKAQTENKAKDQPATEATTAAPATASPVVAAPPALESGGETVEEATGTSDVQEEEIAAAEQAPPGSAELEPAERDAALASVAEGSGGGGEAVGGGGGGGGAAIADKPTPPAPNVSQAEPSAALSAVSNLPPAQLLGALGGVGAAVGTSVGKQRAELAANPPQMERPTGSPMTSVGPAADRSTPSGKNPKAVAKTPEGQAKPVLQPKPVALSAIPPVAKIPQPQVKGDAEGKLDAGDAQKLQASLRSLPTSDPGLQQVSACAPPHLELQGNADPQQAQQQRGELEKGIADAHSKGQQELAQPMGENEIYPKVPQETLRAEGIGGGGGATAGGAAKVAEGGATGGGEAGDEAVSIIAQQEHGQQIQAGVAKAQAEIAAKRQEHSTKVEEEKARSHQEIAQLQSENSAQQAAERSKAQAEVQQQRSAWQKEQDVLITKSRKDADEAVSKGNKDVQQEQTQAESQAAEHIQKGEEEAAVARQKGEQDAEKERQKGEEESGGILGWLADKAKAFFDGIKQAIQKAFEVARAAVKAAIEGAQKLATAVIETARQAIVGIIKAVGAALIAIGDVLLAAFPEIRDRFRNAIKGVVKAAETAVNALADTLKKSVQAALNLLGKGLDAALGLLEKGMMAAVDIAKTAVQGAIKLADAAIKAVGAFAVLVKDVAANPSQWLSNLGAGANDGIKNHFWAAFQTAVKEWFSQKVEEVLGLGMTVWNVLKQGGINTAEVGKMAWEGIKSAIPAVLIGLLIEKVVSMIVPAAGTVLLIIEGLQAAWGTVSRILQAFERFMAFLKAVKTGQAGPPFGAALAAAGVVVIDFVSNWLLKRLRGPASKVAGKIKEIAKKIGNKVKNVAKKLGKKFGKLKDKFFGKKRGKGNKDKKAAETNHKDKKKDSRTTAQKSQDLQKAVEEVKALTRNKLIRGPILKIALLRIKSKYKLTILKATKVGRASEFKTYAKINPDITFEIAFVHEDASRIAKAALPRINALNDKSLEKIKQIVEQVKNQQVNPGYLLEWGTPGEHKQTPVYLVFDKDKGNKALIGEIWQEKPYIEKNKLGGHPSQKLFEYKADKKEYVLDKKGQYVVRYLYRNIAAKDVETLADKRKNHIEPTGSRSRVTPLEHVMGHKPSPYTSATKTKGGQIENPSGETFDHYGRVKLDLLYIDPQNILDVSTKVGQEEWGFRSAGVAPAVLQAIKDVERTQEVLIKGIIPRDAIEDLRTKE</sequence>
<dbReference type="eggNOG" id="COG2268">
    <property type="taxonomic scope" value="Bacteria"/>
</dbReference>
<feature type="compositionally biased region" description="Basic and acidic residues" evidence="1">
    <location>
        <begin position="978"/>
        <end position="997"/>
    </location>
</feature>
<feature type="compositionally biased region" description="Low complexity" evidence="1">
    <location>
        <begin position="1056"/>
        <end position="1067"/>
    </location>
</feature>
<dbReference type="HOGENOM" id="CLU_237673_0_0_3"/>
<dbReference type="Pfam" id="PF13699">
    <property type="entry name" value="eCIS_core"/>
    <property type="match status" value="1"/>
</dbReference>
<feature type="region of interest" description="Disordered" evidence="1">
    <location>
        <begin position="1718"/>
        <end position="1737"/>
    </location>
</feature>
<feature type="compositionally biased region" description="Basic and acidic residues" evidence="1">
    <location>
        <begin position="829"/>
        <end position="839"/>
    </location>
</feature>
<feature type="region of interest" description="Disordered" evidence="1">
    <location>
        <begin position="1467"/>
        <end position="1500"/>
    </location>
</feature>
<feature type="region of interest" description="Disordered" evidence="1">
    <location>
        <begin position="295"/>
        <end position="327"/>
    </location>
</feature>
<dbReference type="OrthoDB" id="468501at2"/>
<dbReference type="STRING" id="1173027.Mic7113_5979"/>
<dbReference type="KEGG" id="mic:Mic7113_5979"/>
<feature type="compositionally biased region" description="Basic and acidic residues" evidence="1">
    <location>
        <begin position="1474"/>
        <end position="1493"/>
    </location>
</feature>
<evidence type="ECO:0000256" key="1">
    <source>
        <dbReference type="SAM" id="MobiDB-lite"/>
    </source>
</evidence>
<feature type="compositionally biased region" description="Polar residues" evidence="1">
    <location>
        <begin position="1"/>
        <end position="19"/>
    </location>
</feature>
<evidence type="ECO:0000259" key="2">
    <source>
        <dbReference type="Pfam" id="PF13699"/>
    </source>
</evidence>
<feature type="compositionally biased region" description="Polar residues" evidence="1">
    <location>
        <begin position="239"/>
        <end position="251"/>
    </location>
</feature>
<feature type="compositionally biased region" description="Low complexity" evidence="1">
    <location>
        <begin position="617"/>
        <end position="637"/>
    </location>
</feature>
<feature type="compositionally biased region" description="Basic and acidic residues" evidence="1">
    <location>
        <begin position="1028"/>
        <end position="1055"/>
    </location>
</feature>
<feature type="compositionally biased region" description="Basic and acidic residues" evidence="1">
    <location>
        <begin position="483"/>
        <end position="493"/>
    </location>
</feature>
<accession>K9WP64</accession>
<proteinExistence type="predicted"/>
<gene>
    <name evidence="3" type="ORF">Mic7113_5979</name>
</gene>
<dbReference type="RefSeq" id="WP_015185710.1">
    <property type="nucleotide sequence ID" value="NC_019738.1"/>
</dbReference>
<dbReference type="EMBL" id="CP003630">
    <property type="protein sequence ID" value="AFZ21581.1"/>
    <property type="molecule type" value="Genomic_DNA"/>
</dbReference>
<feature type="region of interest" description="Disordered" evidence="1">
    <location>
        <begin position="1"/>
        <end position="63"/>
    </location>
</feature>
<feature type="compositionally biased region" description="Basic and acidic residues" evidence="1">
    <location>
        <begin position="515"/>
        <end position="533"/>
    </location>
</feature>
<feature type="compositionally biased region" description="Basic and acidic residues" evidence="1">
    <location>
        <begin position="884"/>
        <end position="897"/>
    </location>
</feature>